<dbReference type="Pfam" id="PF00106">
    <property type="entry name" value="adh_short"/>
    <property type="match status" value="1"/>
</dbReference>
<dbReference type="Proteomes" id="UP000791440">
    <property type="component" value="Unassembled WGS sequence"/>
</dbReference>
<evidence type="ECO:0000256" key="6">
    <source>
        <dbReference type="ARBA" id="ARBA00023002"/>
    </source>
</evidence>
<evidence type="ECO:0000256" key="3">
    <source>
        <dbReference type="ARBA" id="ARBA00022692"/>
    </source>
</evidence>
<evidence type="ECO:0000256" key="11">
    <source>
        <dbReference type="ARBA" id="ARBA00082544"/>
    </source>
</evidence>
<evidence type="ECO:0000256" key="10">
    <source>
        <dbReference type="ARBA" id="ARBA00068717"/>
    </source>
</evidence>
<evidence type="ECO:0000256" key="2">
    <source>
        <dbReference type="ARBA" id="ARBA00006484"/>
    </source>
</evidence>
<dbReference type="SUPFAM" id="SSF51735">
    <property type="entry name" value="NAD(P)-binding Rossmann-fold domains"/>
    <property type="match status" value="1"/>
</dbReference>
<dbReference type="GO" id="GO:0005811">
    <property type="term" value="C:lipid droplet"/>
    <property type="evidence" value="ECO:0007669"/>
    <property type="project" value="TreeGrafter"/>
</dbReference>
<gene>
    <name evidence="12" type="ORF">O3G_MSEX002052</name>
</gene>
<evidence type="ECO:0000256" key="5">
    <source>
        <dbReference type="ARBA" id="ARBA00022989"/>
    </source>
</evidence>
<comment type="caution">
    <text evidence="12">The sequence shown here is derived from an EMBL/GenBank/DDBJ whole genome shotgun (WGS) entry which is preliminary data.</text>
</comment>
<evidence type="ECO:0000256" key="7">
    <source>
        <dbReference type="ARBA" id="ARBA00023098"/>
    </source>
</evidence>
<comment type="function">
    <text evidence="9">Catalyzes the reduction of all-trans-retinal to all-trans-retinol in the presence of NADPH.</text>
</comment>
<comment type="similarity">
    <text evidence="2">Belongs to the short-chain dehydrogenases/reductases (SDR) family.</text>
</comment>
<evidence type="ECO:0000256" key="8">
    <source>
        <dbReference type="ARBA" id="ARBA00023136"/>
    </source>
</evidence>
<dbReference type="GO" id="GO:0052650">
    <property type="term" value="F:all-trans-retinol dehydrogenase (NADP+) activity"/>
    <property type="evidence" value="ECO:0007669"/>
    <property type="project" value="UniProtKB-ARBA"/>
</dbReference>
<keyword evidence="7" id="KW-0443">Lipid metabolism</keyword>
<keyword evidence="8" id="KW-0472">Membrane</keyword>
<dbReference type="FunFam" id="3.40.50.720:FF:000131">
    <property type="entry name" value="Short-chain dehydrogenase/reductase 3"/>
    <property type="match status" value="1"/>
</dbReference>
<dbReference type="AlphaFoldDB" id="A0A922CD68"/>
<reference evidence="12" key="2">
    <citation type="submission" date="2020-12" db="EMBL/GenBank/DDBJ databases">
        <authorList>
            <person name="Kanost M."/>
        </authorList>
    </citation>
    <scope>NUCLEOTIDE SEQUENCE</scope>
</reference>
<reference evidence="12" key="1">
    <citation type="journal article" date="2016" name="Insect Biochem. Mol. Biol.">
        <title>Multifaceted biological insights from a draft genome sequence of the tobacco hornworm moth, Manduca sexta.</title>
        <authorList>
            <person name="Kanost M.R."/>
            <person name="Arrese E.L."/>
            <person name="Cao X."/>
            <person name="Chen Y.R."/>
            <person name="Chellapilla S."/>
            <person name="Goldsmith M.R."/>
            <person name="Grosse-Wilde E."/>
            <person name="Heckel D.G."/>
            <person name="Herndon N."/>
            <person name="Jiang H."/>
            <person name="Papanicolaou A."/>
            <person name="Qu J."/>
            <person name="Soulages J.L."/>
            <person name="Vogel H."/>
            <person name="Walters J."/>
            <person name="Waterhouse R.M."/>
            <person name="Ahn S.J."/>
            <person name="Almeida F.C."/>
            <person name="An C."/>
            <person name="Aqrawi P."/>
            <person name="Bretschneider A."/>
            <person name="Bryant W.B."/>
            <person name="Bucks S."/>
            <person name="Chao H."/>
            <person name="Chevignon G."/>
            <person name="Christen J.M."/>
            <person name="Clarke D.F."/>
            <person name="Dittmer N.T."/>
            <person name="Ferguson L.C.F."/>
            <person name="Garavelou S."/>
            <person name="Gordon K.H.J."/>
            <person name="Gunaratna R.T."/>
            <person name="Han Y."/>
            <person name="Hauser F."/>
            <person name="He Y."/>
            <person name="Heidel-Fischer H."/>
            <person name="Hirsh A."/>
            <person name="Hu Y."/>
            <person name="Jiang H."/>
            <person name="Kalra D."/>
            <person name="Klinner C."/>
            <person name="Konig C."/>
            <person name="Kovar C."/>
            <person name="Kroll A.R."/>
            <person name="Kuwar S.S."/>
            <person name="Lee S.L."/>
            <person name="Lehman R."/>
            <person name="Li K."/>
            <person name="Li Z."/>
            <person name="Liang H."/>
            <person name="Lovelace S."/>
            <person name="Lu Z."/>
            <person name="Mansfield J.H."/>
            <person name="McCulloch K.J."/>
            <person name="Mathew T."/>
            <person name="Morton B."/>
            <person name="Muzny D.M."/>
            <person name="Neunemann D."/>
            <person name="Ongeri F."/>
            <person name="Pauchet Y."/>
            <person name="Pu L.L."/>
            <person name="Pyrousis I."/>
            <person name="Rao X.J."/>
            <person name="Redding A."/>
            <person name="Roesel C."/>
            <person name="Sanchez-Gracia A."/>
            <person name="Schaack S."/>
            <person name="Shukla A."/>
            <person name="Tetreau G."/>
            <person name="Wang Y."/>
            <person name="Xiong G.H."/>
            <person name="Traut W."/>
            <person name="Walsh T.K."/>
            <person name="Worley K.C."/>
            <person name="Wu D."/>
            <person name="Wu W."/>
            <person name="Wu Y.Q."/>
            <person name="Zhang X."/>
            <person name="Zou Z."/>
            <person name="Zucker H."/>
            <person name="Briscoe A.D."/>
            <person name="Burmester T."/>
            <person name="Clem R.J."/>
            <person name="Feyereisen R."/>
            <person name="Grimmelikhuijzen C.J.P."/>
            <person name="Hamodrakas S.J."/>
            <person name="Hansson B.S."/>
            <person name="Huguet E."/>
            <person name="Jermiin L.S."/>
            <person name="Lan Q."/>
            <person name="Lehman H.K."/>
            <person name="Lorenzen M."/>
            <person name="Merzendorfer H."/>
            <person name="Michalopoulos I."/>
            <person name="Morton D.B."/>
            <person name="Muthukrishnan S."/>
            <person name="Oakeshott J.G."/>
            <person name="Palmer W."/>
            <person name="Park Y."/>
            <person name="Passarelli A.L."/>
            <person name="Rozas J."/>
            <person name="Schwartz L.M."/>
            <person name="Smith W."/>
            <person name="Southgate A."/>
            <person name="Vilcinskas A."/>
            <person name="Vogt R."/>
            <person name="Wang P."/>
            <person name="Werren J."/>
            <person name="Yu X.Q."/>
            <person name="Zhou J.J."/>
            <person name="Brown S.J."/>
            <person name="Scherer S.E."/>
            <person name="Richards S."/>
            <person name="Blissard G.W."/>
        </authorList>
    </citation>
    <scope>NUCLEOTIDE SEQUENCE</scope>
</reference>
<keyword evidence="4" id="KW-0521">NADP</keyword>
<evidence type="ECO:0000256" key="1">
    <source>
        <dbReference type="ARBA" id="ARBA00004141"/>
    </source>
</evidence>
<evidence type="ECO:0000256" key="9">
    <source>
        <dbReference type="ARBA" id="ARBA00059620"/>
    </source>
</evidence>
<evidence type="ECO:0000313" key="13">
    <source>
        <dbReference type="Proteomes" id="UP000791440"/>
    </source>
</evidence>
<dbReference type="Gene3D" id="3.40.50.720">
    <property type="entry name" value="NAD(P)-binding Rossmann-like Domain"/>
    <property type="match status" value="1"/>
</dbReference>
<keyword evidence="3" id="KW-0812">Transmembrane</keyword>
<dbReference type="InterPro" id="IPR002347">
    <property type="entry name" value="SDR_fam"/>
</dbReference>
<keyword evidence="6" id="KW-0560">Oxidoreductase</keyword>
<evidence type="ECO:0000256" key="4">
    <source>
        <dbReference type="ARBA" id="ARBA00022857"/>
    </source>
</evidence>
<organism evidence="12 13">
    <name type="scientific">Manduca sexta</name>
    <name type="common">Tobacco hawkmoth</name>
    <name type="synonym">Tobacco hornworm</name>
    <dbReference type="NCBI Taxonomy" id="7130"/>
    <lineage>
        <taxon>Eukaryota</taxon>
        <taxon>Metazoa</taxon>
        <taxon>Ecdysozoa</taxon>
        <taxon>Arthropoda</taxon>
        <taxon>Hexapoda</taxon>
        <taxon>Insecta</taxon>
        <taxon>Pterygota</taxon>
        <taxon>Neoptera</taxon>
        <taxon>Endopterygota</taxon>
        <taxon>Lepidoptera</taxon>
        <taxon>Glossata</taxon>
        <taxon>Ditrysia</taxon>
        <taxon>Bombycoidea</taxon>
        <taxon>Sphingidae</taxon>
        <taxon>Sphinginae</taxon>
        <taxon>Sphingini</taxon>
        <taxon>Manduca</taxon>
    </lineage>
</organism>
<evidence type="ECO:0000313" key="12">
    <source>
        <dbReference type="EMBL" id="KAG6441862.1"/>
    </source>
</evidence>
<keyword evidence="13" id="KW-1185">Reference proteome</keyword>
<dbReference type="EMBL" id="JH668289">
    <property type="protein sequence ID" value="KAG6441862.1"/>
    <property type="molecule type" value="Genomic_DNA"/>
</dbReference>
<dbReference type="PRINTS" id="PR00081">
    <property type="entry name" value="GDHRDH"/>
</dbReference>
<comment type="subcellular location">
    <subcellularLocation>
        <location evidence="1">Membrane</location>
        <topology evidence="1">Multi-pass membrane protein</topology>
    </subcellularLocation>
</comment>
<accession>A0A922CD68</accession>
<proteinExistence type="inferred from homology"/>
<dbReference type="PANTHER" id="PTHR24322:SF736">
    <property type="entry name" value="RETINOL DEHYDROGENASE 10"/>
    <property type="match status" value="1"/>
</dbReference>
<protein>
    <recommendedName>
        <fullName evidence="10">Short-chain dehydrogenase/reductase 3</fullName>
    </recommendedName>
    <alternativeName>
        <fullName evidence="11">Retinal short-chain dehydrogenase/reductase 1</fullName>
    </alternativeName>
</protein>
<dbReference type="PANTHER" id="PTHR24322">
    <property type="entry name" value="PKSB"/>
    <property type="match status" value="1"/>
</dbReference>
<keyword evidence="5" id="KW-1133">Transmembrane helix</keyword>
<sequence length="338" mass="37802">MYRKNVFVCFIGRLARKFRALQEVWILPWWGSGGFAAAPLWALDALVLVVKLCSTCTVAVGKIFVPPVLKSMHGETVLITGASHGIGRELAIQLAELGATVICWDKDERRNHAVVQEIRKNDGDCFGYTIDVTARDQVAALAMRMRRQQTEVSMVISNAGTTTCTPISHLRPDIVEKLIEVNLLAHFWVIQAFLPAMMERRHGHIVAINSSAGLMPCADMIPYCAAKYGLRGLMESITEELRLDTWTKGINTTSVYLGTVSTGLYPPPAHRFTSLYSEITPKEAAAIIIEGIRKNQKCISIPSFMKSLIDMSNLLPYRIRIVFTDFFNFGHRGWFCFC</sequence>
<dbReference type="GO" id="GO:0016020">
    <property type="term" value="C:membrane"/>
    <property type="evidence" value="ECO:0007669"/>
    <property type="project" value="UniProtKB-SubCell"/>
</dbReference>
<dbReference type="InterPro" id="IPR036291">
    <property type="entry name" value="NAD(P)-bd_dom_sf"/>
</dbReference>
<name>A0A922CD68_MANSE</name>
<dbReference type="OrthoDB" id="6251714at2759"/>